<dbReference type="PANTHER" id="PTHR33217">
    <property type="entry name" value="TRANSPOSASE FOR INSERTION SEQUENCE ELEMENT IS1081"/>
    <property type="match status" value="1"/>
</dbReference>
<dbReference type="Proteomes" id="UP000214588">
    <property type="component" value="Unassembled WGS sequence"/>
</dbReference>
<dbReference type="RefSeq" id="WP_205842273.1">
    <property type="nucleotide sequence ID" value="NZ_NIQC01000078.1"/>
</dbReference>
<keyword evidence="3 6" id="KW-0815">Transposition</keyword>
<evidence type="ECO:0000313" key="8">
    <source>
        <dbReference type="Proteomes" id="UP000214588"/>
    </source>
</evidence>
<comment type="caution">
    <text evidence="7">The sequence shown here is derived from an EMBL/GenBank/DDBJ whole genome shotgun (WGS) entry which is preliminary data.</text>
</comment>
<keyword evidence="4 6" id="KW-0238">DNA-binding</keyword>
<evidence type="ECO:0000256" key="3">
    <source>
        <dbReference type="ARBA" id="ARBA00022578"/>
    </source>
</evidence>
<evidence type="ECO:0000256" key="2">
    <source>
        <dbReference type="ARBA" id="ARBA00010961"/>
    </source>
</evidence>
<comment type="similarity">
    <text evidence="2 6">Belongs to the transposase mutator family.</text>
</comment>
<keyword evidence="5 6" id="KW-0233">DNA recombination</keyword>
<organism evidence="7 8">
    <name type="scientific">Natranaerobius trueperi</name>
    <dbReference type="NCBI Taxonomy" id="759412"/>
    <lineage>
        <taxon>Bacteria</taxon>
        <taxon>Bacillati</taxon>
        <taxon>Bacillota</taxon>
        <taxon>Clostridia</taxon>
        <taxon>Natranaerobiales</taxon>
        <taxon>Natranaerobiaceae</taxon>
        <taxon>Natranaerobius</taxon>
    </lineage>
</organism>
<evidence type="ECO:0000256" key="4">
    <source>
        <dbReference type="ARBA" id="ARBA00023125"/>
    </source>
</evidence>
<dbReference type="GO" id="GO:0003677">
    <property type="term" value="F:DNA binding"/>
    <property type="evidence" value="ECO:0007669"/>
    <property type="project" value="UniProtKB-UniRule"/>
</dbReference>
<reference evidence="7 8" key="1">
    <citation type="submission" date="2017-06" db="EMBL/GenBank/DDBJ databases">
        <title>Draft Genome Sequence of Natranaerobius trueperi halophilic, alkalithermophilic bacteria from soda lakes.</title>
        <authorList>
            <person name="Zhao B."/>
        </authorList>
    </citation>
    <scope>NUCLEOTIDE SEQUENCE [LARGE SCALE GENOMIC DNA]</scope>
    <source>
        <strain evidence="7 8">DSM 18760</strain>
    </source>
</reference>
<dbReference type="EMBL" id="NIQC01000078">
    <property type="protein sequence ID" value="OWZ82628.1"/>
    <property type="molecule type" value="Genomic_DNA"/>
</dbReference>
<dbReference type="Pfam" id="PF00872">
    <property type="entry name" value="Transposase_mut"/>
    <property type="match status" value="1"/>
</dbReference>
<sequence>MNLIDKKQVREMMKQGKLKDVNDIQEVLKEQFGELIEEMLESELDHELGYSKYDYREKETTNSRNGKREKQLRSNYGNIEIEVPRDREGEFEPQIVKKNQRDISSIDDQVLSMYAKGMTVRDIQAHLQDLYGVDASPTLISGITDKIVPLIKEWQNRPLSRVYAHVVMDAVHYKVRQDGRIVNKAAYMAIGIDL</sequence>
<name>A0A226BUB5_9FIRM</name>
<evidence type="ECO:0000256" key="1">
    <source>
        <dbReference type="ARBA" id="ARBA00002190"/>
    </source>
</evidence>
<keyword evidence="8" id="KW-1185">Reference proteome</keyword>
<feature type="non-terminal residue" evidence="7">
    <location>
        <position position="194"/>
    </location>
</feature>
<protein>
    <recommendedName>
        <fullName evidence="6">Mutator family transposase</fullName>
    </recommendedName>
</protein>
<evidence type="ECO:0000313" key="7">
    <source>
        <dbReference type="EMBL" id="OWZ82628.1"/>
    </source>
</evidence>
<keyword evidence="6" id="KW-0814">Transposable element</keyword>
<dbReference type="GO" id="GO:0006313">
    <property type="term" value="P:DNA transposition"/>
    <property type="evidence" value="ECO:0007669"/>
    <property type="project" value="UniProtKB-UniRule"/>
</dbReference>
<evidence type="ECO:0000256" key="5">
    <source>
        <dbReference type="ARBA" id="ARBA00023172"/>
    </source>
</evidence>
<dbReference type="GO" id="GO:0004803">
    <property type="term" value="F:transposase activity"/>
    <property type="evidence" value="ECO:0007669"/>
    <property type="project" value="UniProtKB-UniRule"/>
</dbReference>
<gene>
    <name evidence="7" type="ORF">CDO51_13150</name>
</gene>
<proteinExistence type="inferred from homology"/>
<comment type="function">
    <text evidence="1 6">Required for the transposition of the insertion element.</text>
</comment>
<dbReference type="InterPro" id="IPR001207">
    <property type="entry name" value="Transposase_mutator"/>
</dbReference>
<evidence type="ECO:0000256" key="6">
    <source>
        <dbReference type="RuleBase" id="RU365089"/>
    </source>
</evidence>
<dbReference type="AlphaFoldDB" id="A0A226BUB5"/>
<accession>A0A226BUB5</accession>
<dbReference type="PANTHER" id="PTHR33217:SF5">
    <property type="entry name" value="MUTATOR FAMILY TRANSPOSASE"/>
    <property type="match status" value="1"/>
</dbReference>